<evidence type="ECO:0000313" key="2">
    <source>
        <dbReference type="Proteomes" id="UP001172680"/>
    </source>
</evidence>
<organism evidence="1 2">
    <name type="scientific">Coniosporium tulheliwenetii</name>
    <dbReference type="NCBI Taxonomy" id="3383036"/>
    <lineage>
        <taxon>Eukaryota</taxon>
        <taxon>Fungi</taxon>
        <taxon>Dikarya</taxon>
        <taxon>Ascomycota</taxon>
        <taxon>Pezizomycotina</taxon>
        <taxon>Dothideomycetes</taxon>
        <taxon>Dothideomycetes incertae sedis</taxon>
        <taxon>Coniosporium</taxon>
    </lineage>
</organism>
<keyword evidence="2" id="KW-1185">Reference proteome</keyword>
<gene>
    <name evidence="1" type="ORF">H2199_008355</name>
</gene>
<dbReference type="EMBL" id="JAPDRP010000027">
    <property type="protein sequence ID" value="KAJ9635353.1"/>
    <property type="molecule type" value="Genomic_DNA"/>
</dbReference>
<comment type="caution">
    <text evidence="1">The sequence shown here is derived from an EMBL/GenBank/DDBJ whole genome shotgun (WGS) entry which is preliminary data.</text>
</comment>
<accession>A0ACC2YJ69</accession>
<proteinExistence type="predicted"/>
<sequence>MSLSTSGIQKVFERITNLAYIYEVRKSSGFRTRTLHEAHQVNSILRLGPDSLSFRDIRAIKDIYGHGTTCVKGDMYVVAAGSHFSLLDVVDKEHHSTKRKRLAAAFSAKNLEGWEYKVVDKCTRLVRQFDLLCCQSSKETGPEGATVDWRLWSNLFTVEAIADIALSQHLGLLEAGKDTVIAQDATGNTRQVGFIRSLHGIGRVAAPIVWSTKWYPFLKKILSVFKTFRTELINYVAYDDIVRHLVSRRISRYQKGEKLDDFFACLLEDRNGSPVGLALGEIQAEVNVFMNAGSDTTAVALTHVLYYLLKNPDKLDRLRRELDMVLDTATVVPTYTSVRNIAYLRACLDEALRLSPPVSFGLQRKTLAGGASINDFTMQKGTQAEQVAAGSGKRGPPQQLRLITTQRRWAAVAEIHYGESLGILKEILNDLNFNPEHAFVGSILLSSYELLAFLGHDYQQHFKGAKSLAETIGAHKSSSQLSKASFWIYARHDVNAALFNEHPPLLQTTAWPRLDPSVDYDQGMEDDLCNDMLRICSETLCLVFGSPATERGKKWAKDWSALMSDLDEWYGQRTDLFKGIQYSDPPPEQFVRYWFPLSISWTIPRLDTIITFTILINEAKTDMLE</sequence>
<evidence type="ECO:0000313" key="1">
    <source>
        <dbReference type="EMBL" id="KAJ9635353.1"/>
    </source>
</evidence>
<dbReference type="Proteomes" id="UP001172680">
    <property type="component" value="Unassembled WGS sequence"/>
</dbReference>
<reference evidence="1" key="1">
    <citation type="submission" date="2022-10" db="EMBL/GenBank/DDBJ databases">
        <title>Culturing micro-colonial fungi from biological soil crusts in the Mojave desert and describing Neophaeococcomyces mojavensis, and introducing the new genera and species Taxawa tesnikishii.</title>
        <authorList>
            <person name="Kurbessoian T."/>
            <person name="Stajich J.E."/>
        </authorList>
    </citation>
    <scope>NUCLEOTIDE SEQUENCE</scope>
    <source>
        <strain evidence="1">JES_115</strain>
    </source>
</reference>
<name>A0ACC2YJ69_9PEZI</name>
<protein>
    <submittedName>
        <fullName evidence="1">Uncharacterized protein</fullName>
    </submittedName>
</protein>